<dbReference type="PROSITE" id="PS51257">
    <property type="entry name" value="PROKAR_LIPOPROTEIN"/>
    <property type="match status" value="1"/>
</dbReference>
<reference evidence="1 2" key="1">
    <citation type="submission" date="2015-09" db="EMBL/GenBank/DDBJ databases">
        <authorList>
            <consortium name="Pathogen Informatics"/>
        </authorList>
    </citation>
    <scope>NUCLEOTIDE SEQUENCE [LARGE SCALE GENOMIC DNA]</scope>
    <source>
        <strain evidence="1 2">2789STDY5834946</strain>
    </source>
</reference>
<proteinExistence type="predicted"/>
<dbReference type="EMBL" id="CZBL01000021">
    <property type="protein sequence ID" value="CUQ51674.1"/>
    <property type="molecule type" value="Genomic_DNA"/>
</dbReference>
<dbReference type="Proteomes" id="UP000095725">
    <property type="component" value="Unassembled WGS sequence"/>
</dbReference>
<evidence type="ECO:0008006" key="3">
    <source>
        <dbReference type="Google" id="ProtNLM"/>
    </source>
</evidence>
<sequence>MIMKLVTIYILLLMLLLSCTSKKDSNIQATIDSLSIYDNHSTLEISEAKHLQWVDSVLGVKGVKLIDYRNGIYQYDDTRFYWNRAFDYFLVYPSSFTHGKESDLGNGNHFVNEDSTICLNVYATYFDVFKDDYSLREWFDMMIDSEIEQGYRITKKDITDHSYTIEGNTKGGRCFYSKATCKKTYERDIILTVKLEYTDSKKEEARAIICLYNNDKIIAKELH</sequence>
<evidence type="ECO:0000313" key="2">
    <source>
        <dbReference type="Proteomes" id="UP000095725"/>
    </source>
</evidence>
<organism evidence="1 2">
    <name type="scientific">Bacteroides caccae</name>
    <dbReference type="NCBI Taxonomy" id="47678"/>
    <lineage>
        <taxon>Bacteria</taxon>
        <taxon>Pseudomonadati</taxon>
        <taxon>Bacteroidota</taxon>
        <taxon>Bacteroidia</taxon>
        <taxon>Bacteroidales</taxon>
        <taxon>Bacteroidaceae</taxon>
        <taxon>Bacteroides</taxon>
    </lineage>
</organism>
<name>A0A174WWK5_9BACE</name>
<evidence type="ECO:0000313" key="1">
    <source>
        <dbReference type="EMBL" id="CUQ51674.1"/>
    </source>
</evidence>
<gene>
    <name evidence="1" type="ORF">ERS852558_04071</name>
</gene>
<protein>
    <recommendedName>
        <fullName evidence="3">Lipoprotein</fullName>
    </recommendedName>
</protein>
<accession>A0A174WWK5</accession>
<dbReference type="AlphaFoldDB" id="A0A174WWK5"/>